<evidence type="ECO:0000313" key="1">
    <source>
        <dbReference type="EMBL" id="QJA45535.1"/>
    </source>
</evidence>
<accession>A0A6H1ZE47</accession>
<dbReference type="EMBL" id="MT143992">
    <property type="protein sequence ID" value="QJA45535.1"/>
    <property type="molecule type" value="Genomic_DNA"/>
</dbReference>
<evidence type="ECO:0008006" key="2">
    <source>
        <dbReference type="Google" id="ProtNLM"/>
    </source>
</evidence>
<organism evidence="1">
    <name type="scientific">viral metagenome</name>
    <dbReference type="NCBI Taxonomy" id="1070528"/>
    <lineage>
        <taxon>unclassified sequences</taxon>
        <taxon>metagenomes</taxon>
        <taxon>organismal metagenomes</taxon>
    </lineage>
</organism>
<gene>
    <name evidence="1" type="ORF">TM448A00246_0026</name>
</gene>
<dbReference type="AlphaFoldDB" id="A0A6H1ZE47"/>
<reference evidence="1" key="1">
    <citation type="submission" date="2020-03" db="EMBL/GenBank/DDBJ databases">
        <title>The deep terrestrial virosphere.</title>
        <authorList>
            <person name="Holmfeldt K."/>
            <person name="Nilsson E."/>
            <person name="Simone D."/>
            <person name="Lopez-Fernandez M."/>
            <person name="Wu X."/>
            <person name="de Brujin I."/>
            <person name="Lundin D."/>
            <person name="Andersson A."/>
            <person name="Bertilsson S."/>
            <person name="Dopson M."/>
        </authorList>
    </citation>
    <scope>NUCLEOTIDE SEQUENCE</scope>
    <source>
        <strain evidence="1">TM448A00246</strain>
    </source>
</reference>
<sequence length="331" mass="37074">MKKLLELLPILKLGTSTDNFPIYAQSLHITPEFLSTCNDDVSIRIKSHLDFLGDISFFVLNSILHKFQGNIEYEFLGETLFLSSEGFNTSLNVTDFGFPEIEGPTPDNFKITITDELESVIKLAINFIGSKGIFSYVYMGKGNIIAADSSRVFLFEDNDLIKDCEVLLNSKILPLAVEGVKVGSYSNNTVVQFENGYAIFVVHDSDDYPTDNAKNYIKNSTENITRICNIAVIKDALEKVQHILFGEKEQVIYLSNKNSRLKIVAESAVNGISTYNADSDSDESFSIDMPISYFRKVPLNFDLFVEKSNPNPDKIILSDNDKSTIMLMGDK</sequence>
<name>A0A6H1ZE47_9ZZZZ</name>
<proteinExistence type="predicted"/>
<protein>
    <recommendedName>
        <fullName evidence="2">DNA polymerase</fullName>
    </recommendedName>
</protein>